<dbReference type="InterPro" id="IPR039161">
    <property type="entry name" value="C19orf47-like"/>
</dbReference>
<keyword evidence="2" id="KW-1185">Reference proteome</keyword>
<dbReference type="OrthoDB" id="10067653at2759"/>
<dbReference type="EMBL" id="CAEY01001042">
    <property type="status" value="NOT_ANNOTATED_CDS"/>
    <property type="molecule type" value="Genomic_DNA"/>
</dbReference>
<dbReference type="AlphaFoldDB" id="T1L3R0"/>
<gene>
    <name evidence="1" type="primary">107370029</name>
</gene>
<dbReference type="PANTHER" id="PTHR21359">
    <property type="entry name" value="DUF5577 DOMAIN-CONTAINING PROTEIN"/>
    <property type="match status" value="1"/>
</dbReference>
<dbReference type="KEGG" id="tut:107370029"/>
<reference evidence="2" key="1">
    <citation type="submission" date="2011-08" db="EMBL/GenBank/DDBJ databases">
        <authorList>
            <person name="Rombauts S."/>
        </authorList>
    </citation>
    <scope>NUCLEOTIDE SEQUENCE</scope>
    <source>
        <strain evidence="2">London</strain>
    </source>
</reference>
<accession>T1L3R0</accession>
<dbReference type="SUPFAM" id="SSF47769">
    <property type="entry name" value="SAM/Pointed domain"/>
    <property type="match status" value="1"/>
</dbReference>
<dbReference type="Gene3D" id="1.10.150.50">
    <property type="entry name" value="Transcription Factor, Ets-1"/>
    <property type="match status" value="1"/>
</dbReference>
<reference evidence="1" key="2">
    <citation type="submission" date="2015-06" db="UniProtKB">
        <authorList>
            <consortium name="EnsemblMetazoa"/>
        </authorList>
    </citation>
    <scope>IDENTIFICATION</scope>
</reference>
<protein>
    <recommendedName>
        <fullName evidence="3">SAM domain-containing protein</fullName>
    </recommendedName>
</protein>
<name>T1L3R0_TETUR</name>
<dbReference type="HOGENOM" id="CLU_950998_0_0_1"/>
<sequence length="293" mass="32201">MGSRNSNYWMSFFLDANLPQSVATRYAVTFTDHRIQENMLGDLTKDMLYDMGIKTMGDVIAILKHAKEVNEEKIQLQLLGKSNLAVSTSKPKMQVASISKEPISGPSVSSSTSGSTIKIAKRTAVDDDSIGPMKVRRVINSVANSSRTTNTNTRTSSNNPIETKVTFNSIKTGSSTSMRLGNTHQDSVTRKVSVFNRLGDNEPTLNKLKVSVREPKVTRTITGLKEKTPAVAKYSQPTSVKDRLGVNLVSRGSNSNRKITNLSIKPKQSSPQQSRTKISLKKSIFDRLGTKSF</sequence>
<dbReference type="GO" id="GO:0005634">
    <property type="term" value="C:nucleus"/>
    <property type="evidence" value="ECO:0007669"/>
    <property type="project" value="TreeGrafter"/>
</dbReference>
<organism evidence="1 2">
    <name type="scientific">Tetranychus urticae</name>
    <name type="common">Two-spotted spider mite</name>
    <dbReference type="NCBI Taxonomy" id="32264"/>
    <lineage>
        <taxon>Eukaryota</taxon>
        <taxon>Metazoa</taxon>
        <taxon>Ecdysozoa</taxon>
        <taxon>Arthropoda</taxon>
        <taxon>Chelicerata</taxon>
        <taxon>Arachnida</taxon>
        <taxon>Acari</taxon>
        <taxon>Acariformes</taxon>
        <taxon>Trombidiformes</taxon>
        <taxon>Prostigmata</taxon>
        <taxon>Eleutherengona</taxon>
        <taxon>Raphignathae</taxon>
        <taxon>Tetranychoidea</taxon>
        <taxon>Tetranychidae</taxon>
        <taxon>Tetranychus</taxon>
    </lineage>
</organism>
<evidence type="ECO:0000313" key="2">
    <source>
        <dbReference type="Proteomes" id="UP000015104"/>
    </source>
</evidence>
<dbReference type="Pfam" id="PF18017">
    <property type="entry name" value="SAM_4"/>
    <property type="match status" value="1"/>
</dbReference>
<proteinExistence type="predicted"/>
<dbReference type="Proteomes" id="UP000015104">
    <property type="component" value="Unassembled WGS sequence"/>
</dbReference>
<dbReference type="OMA" id="NTHQDSV"/>
<evidence type="ECO:0008006" key="3">
    <source>
        <dbReference type="Google" id="ProtNLM"/>
    </source>
</evidence>
<dbReference type="PANTHER" id="PTHR21359:SF1">
    <property type="entry name" value="DUF5577 DOMAIN-CONTAINING PROTEIN"/>
    <property type="match status" value="1"/>
</dbReference>
<evidence type="ECO:0000313" key="1">
    <source>
        <dbReference type="EnsemblMetazoa" id="tetur36g00800.1"/>
    </source>
</evidence>
<dbReference type="EnsemblMetazoa" id="tetur36g00800.1">
    <property type="protein sequence ID" value="tetur36g00800.1"/>
    <property type="gene ID" value="tetur36g00800"/>
</dbReference>
<dbReference type="eggNOG" id="KOG3930">
    <property type="taxonomic scope" value="Eukaryota"/>
</dbReference>
<dbReference type="InterPro" id="IPR013761">
    <property type="entry name" value="SAM/pointed_sf"/>
</dbReference>